<gene>
    <name evidence="2" type="ORF">GCM10022226_60540</name>
</gene>
<accession>A0ABP7J093</accession>
<evidence type="ECO:0000313" key="3">
    <source>
        <dbReference type="Proteomes" id="UP001500888"/>
    </source>
</evidence>
<organism evidence="2 3">
    <name type="scientific">Sphaerisporangium flaviroseum</name>
    <dbReference type="NCBI Taxonomy" id="509199"/>
    <lineage>
        <taxon>Bacteria</taxon>
        <taxon>Bacillati</taxon>
        <taxon>Actinomycetota</taxon>
        <taxon>Actinomycetes</taxon>
        <taxon>Streptosporangiales</taxon>
        <taxon>Streptosporangiaceae</taxon>
        <taxon>Sphaerisporangium</taxon>
    </lineage>
</organism>
<feature type="region of interest" description="Disordered" evidence="1">
    <location>
        <begin position="114"/>
        <end position="138"/>
    </location>
</feature>
<reference evidence="3" key="1">
    <citation type="journal article" date="2019" name="Int. J. Syst. Evol. Microbiol.">
        <title>The Global Catalogue of Microorganisms (GCM) 10K type strain sequencing project: providing services to taxonomists for standard genome sequencing and annotation.</title>
        <authorList>
            <consortium name="The Broad Institute Genomics Platform"/>
            <consortium name="The Broad Institute Genome Sequencing Center for Infectious Disease"/>
            <person name="Wu L."/>
            <person name="Ma J."/>
        </authorList>
    </citation>
    <scope>NUCLEOTIDE SEQUENCE [LARGE SCALE GENOMIC DNA]</scope>
    <source>
        <strain evidence="3">JCM 16908</strain>
    </source>
</reference>
<protein>
    <recommendedName>
        <fullName evidence="4">DUF3000 domain-containing protein</fullName>
    </recommendedName>
</protein>
<feature type="compositionally biased region" description="Basic and acidic residues" evidence="1">
    <location>
        <begin position="119"/>
        <end position="128"/>
    </location>
</feature>
<name>A0ABP7J093_9ACTN</name>
<evidence type="ECO:0000313" key="2">
    <source>
        <dbReference type="EMBL" id="GAA3831350.1"/>
    </source>
</evidence>
<keyword evidence="3" id="KW-1185">Reference proteome</keyword>
<dbReference type="EMBL" id="BAAAZR010000028">
    <property type="protein sequence ID" value="GAA3831350.1"/>
    <property type="molecule type" value="Genomic_DNA"/>
</dbReference>
<dbReference type="Proteomes" id="UP001500888">
    <property type="component" value="Unassembled WGS sequence"/>
</dbReference>
<evidence type="ECO:0000256" key="1">
    <source>
        <dbReference type="SAM" id="MobiDB-lite"/>
    </source>
</evidence>
<evidence type="ECO:0008006" key="4">
    <source>
        <dbReference type="Google" id="ProtNLM"/>
    </source>
</evidence>
<dbReference type="RefSeq" id="WP_344947792.1">
    <property type="nucleotide sequence ID" value="NZ_BAAAZR010000028.1"/>
</dbReference>
<proteinExistence type="predicted"/>
<feature type="region of interest" description="Disordered" evidence="1">
    <location>
        <begin position="146"/>
        <end position="165"/>
    </location>
</feature>
<feature type="compositionally biased region" description="Pro residues" evidence="1">
    <location>
        <begin position="155"/>
        <end position="165"/>
    </location>
</feature>
<sequence>MTRWVAVTANVAAPGPSEVAALLTPLLDALGEPVAELREPDSYGWKIPGTWMATAELALQTDDDSREVVARLAARLPVSGWEFSGDEDVADGVWATEDDTATPFPGITWVLVQASHPPRPGEEPRTEDLVLDPPAGELGPEILEYLRSGDEPTRRMPPPGTGREP</sequence>
<comment type="caution">
    <text evidence="2">The sequence shown here is derived from an EMBL/GenBank/DDBJ whole genome shotgun (WGS) entry which is preliminary data.</text>
</comment>